<dbReference type="PANTHER" id="PTHR33116:SF80">
    <property type="entry name" value="REVERSE TRANSCRIPTASE ZINC-BINDING DOMAIN-CONTAINING PROTEIN"/>
    <property type="match status" value="1"/>
</dbReference>
<dbReference type="Proteomes" id="UP000504603">
    <property type="component" value="Unplaced"/>
</dbReference>
<dbReference type="SUPFAM" id="SSF56672">
    <property type="entry name" value="DNA/RNA polymerases"/>
    <property type="match status" value="1"/>
</dbReference>
<dbReference type="RefSeq" id="XP_022157393.1">
    <property type="nucleotide sequence ID" value="XM_022301701.1"/>
</dbReference>
<sequence length="302" mass="33991">MEVIYHISQVSTLEIINCHDDQENQIRRFLWNKFKQLDNRSQVDLHLVYLLGRRIVDNILLCQELVDGYHLNKGVPGCVLKVDLQKAYDSVHWNFLSGTLFAIGTPPRFVNWIWAYITSPMFLVSLNGALEGYFPGCHGLRQGDPLSPYLFVMVMELLSRMLNRPLSVFRFHQKCEKVGLAHLCFADDLMIFSHGDLGSLSFIKDVLVSFGVTLVGGPCCEYSEDSSFGAGLPNVEVEQLVAFLGFSVGLIPVHCLGVPLLSHRLSHRDCQPLLARIVSRVWSSSAQVLSFVGRLQLIRSVL</sequence>
<dbReference type="KEGG" id="mcha:111024102"/>
<evidence type="ECO:0000259" key="1">
    <source>
        <dbReference type="PROSITE" id="PS50878"/>
    </source>
</evidence>
<dbReference type="AlphaFoldDB" id="A0A6J1DT89"/>
<dbReference type="GeneID" id="111024102"/>
<evidence type="ECO:0000313" key="2">
    <source>
        <dbReference type="Proteomes" id="UP000504603"/>
    </source>
</evidence>
<feature type="domain" description="Reverse transcriptase" evidence="1">
    <location>
        <begin position="1"/>
        <end position="248"/>
    </location>
</feature>
<dbReference type="OrthoDB" id="1733541at2759"/>
<name>A0A6J1DT89_MOMCH</name>
<accession>A0A6J1DT89</accession>
<dbReference type="Pfam" id="PF00078">
    <property type="entry name" value="RVT_1"/>
    <property type="match status" value="1"/>
</dbReference>
<evidence type="ECO:0000313" key="3">
    <source>
        <dbReference type="RefSeq" id="XP_022157393.1"/>
    </source>
</evidence>
<dbReference type="InterPro" id="IPR000477">
    <property type="entry name" value="RT_dom"/>
</dbReference>
<dbReference type="PANTHER" id="PTHR33116">
    <property type="entry name" value="REVERSE TRANSCRIPTASE ZINC-BINDING DOMAIN-CONTAINING PROTEIN-RELATED-RELATED"/>
    <property type="match status" value="1"/>
</dbReference>
<proteinExistence type="predicted"/>
<organism evidence="2 3">
    <name type="scientific">Momordica charantia</name>
    <name type="common">Bitter gourd</name>
    <name type="synonym">Balsam pear</name>
    <dbReference type="NCBI Taxonomy" id="3673"/>
    <lineage>
        <taxon>Eukaryota</taxon>
        <taxon>Viridiplantae</taxon>
        <taxon>Streptophyta</taxon>
        <taxon>Embryophyta</taxon>
        <taxon>Tracheophyta</taxon>
        <taxon>Spermatophyta</taxon>
        <taxon>Magnoliopsida</taxon>
        <taxon>eudicotyledons</taxon>
        <taxon>Gunneridae</taxon>
        <taxon>Pentapetalae</taxon>
        <taxon>rosids</taxon>
        <taxon>fabids</taxon>
        <taxon>Cucurbitales</taxon>
        <taxon>Cucurbitaceae</taxon>
        <taxon>Momordiceae</taxon>
        <taxon>Momordica</taxon>
    </lineage>
</organism>
<dbReference type="InterPro" id="IPR043502">
    <property type="entry name" value="DNA/RNA_pol_sf"/>
</dbReference>
<protein>
    <submittedName>
        <fullName evidence="3">Uncharacterized protein LOC111024102</fullName>
    </submittedName>
</protein>
<dbReference type="PROSITE" id="PS50878">
    <property type="entry name" value="RT_POL"/>
    <property type="match status" value="1"/>
</dbReference>
<keyword evidence="2" id="KW-1185">Reference proteome</keyword>
<reference evidence="3" key="1">
    <citation type="submission" date="2025-08" db="UniProtKB">
        <authorList>
            <consortium name="RefSeq"/>
        </authorList>
    </citation>
    <scope>IDENTIFICATION</scope>
    <source>
        <strain evidence="3">OHB3-1</strain>
    </source>
</reference>
<gene>
    <name evidence="3" type="primary">LOC111024102</name>
</gene>